<evidence type="ECO:0000256" key="17">
    <source>
        <dbReference type="ARBA" id="ARBA00031520"/>
    </source>
</evidence>
<keyword evidence="10" id="KW-0028">Amino-acid biosynthesis</keyword>
<comment type="catalytic activity">
    <reaction evidence="1">
        <text>chorismate = prephenate</text>
        <dbReference type="Rhea" id="RHEA:13897"/>
        <dbReference type="ChEBI" id="CHEBI:29748"/>
        <dbReference type="ChEBI" id="CHEBI:29934"/>
        <dbReference type="EC" id="5.4.99.5"/>
    </reaction>
</comment>
<dbReference type="Pfam" id="PF01817">
    <property type="entry name" value="CM_2"/>
    <property type="match status" value="1"/>
</dbReference>
<dbReference type="CDD" id="cd04905">
    <property type="entry name" value="ACT_CM-PDT"/>
    <property type="match status" value="1"/>
</dbReference>
<dbReference type="AlphaFoldDB" id="A0A4R1F312"/>
<gene>
    <name evidence="23" type="ORF">EV695_1442</name>
</gene>
<comment type="catalytic activity">
    <reaction evidence="18">
        <text>prephenate + H(+) = 3-phenylpyruvate + CO2 + H2O</text>
        <dbReference type="Rhea" id="RHEA:21648"/>
        <dbReference type="ChEBI" id="CHEBI:15377"/>
        <dbReference type="ChEBI" id="CHEBI:15378"/>
        <dbReference type="ChEBI" id="CHEBI:16526"/>
        <dbReference type="ChEBI" id="CHEBI:18005"/>
        <dbReference type="ChEBI" id="CHEBI:29934"/>
        <dbReference type="EC" id="4.2.1.51"/>
    </reaction>
</comment>
<evidence type="ECO:0000256" key="18">
    <source>
        <dbReference type="ARBA" id="ARBA00047848"/>
    </source>
</evidence>
<dbReference type="CDD" id="cd13630">
    <property type="entry name" value="PBP2_PDT_1"/>
    <property type="match status" value="1"/>
</dbReference>
<evidence type="ECO:0000256" key="16">
    <source>
        <dbReference type="ARBA" id="ARBA00031175"/>
    </source>
</evidence>
<comment type="subcellular location">
    <subcellularLocation>
        <location evidence="3">Cytoplasm</location>
    </subcellularLocation>
</comment>
<evidence type="ECO:0000259" key="21">
    <source>
        <dbReference type="PROSITE" id="PS51171"/>
    </source>
</evidence>
<dbReference type="PROSITE" id="PS51168">
    <property type="entry name" value="CHORISMATE_MUT_2"/>
    <property type="match status" value="1"/>
</dbReference>
<comment type="function">
    <text evidence="2">Catalyzes the Claisen rearrangement of chorismate to prephenate and the decarboxylation/dehydration of prephenate to phenylpyruvate.</text>
</comment>
<keyword evidence="15" id="KW-0511">Multifunctional enzyme</keyword>
<dbReference type="OrthoDB" id="9802281at2"/>
<dbReference type="InterPro" id="IPR010957">
    <property type="entry name" value="G/b/e-P-prot_chorismate_mutase"/>
</dbReference>
<keyword evidence="24" id="KW-1185">Reference proteome</keyword>
<dbReference type="InterPro" id="IPR018528">
    <property type="entry name" value="Preph_deHydtase_CS"/>
</dbReference>
<dbReference type="FunFam" id="3.40.190.10:FF:000034">
    <property type="entry name" value="Chorismate mutase/prephenate dehydratase"/>
    <property type="match status" value="1"/>
</dbReference>
<sequence>MDNNNGKKSSEKLIDNADTTNSDVNKKLLEIRDSIDAIDDQFLQLLSQRAECAEKVAQIKRETGEVDLWFYRPEREAQILNRVTENNPGPLKNERITAIYREIISSCLALEQSIKVAFLGPNGTFSQEASKKHFGHAVETVPMGSIGQVFKEVENGTVDYGVVPIENSTEGVISYTLDVFMHSPLKISGEITLRIHQNLMTVNKDWRTIKRVYSHPQSLAQCRQWLNDNLPNVEQIPVSSNTEAARRAKEDPESGAIAGALAAKIYELDIAYSNIEDSKDNTTRFLVIGKQDVPQSGKDKTTLMISAKNRSGALYHLLAPLAAHGLDMTRIESRPSRNANWEYYFFMDIDGHSSEPNVAKALEELSEESELMRVLGSYPKAVL</sequence>
<dbReference type="FunFam" id="3.40.190.10:FF:000029">
    <property type="entry name" value="Chorismate mutase/Prephenate dehydratase"/>
    <property type="match status" value="1"/>
</dbReference>
<evidence type="ECO:0000256" key="7">
    <source>
        <dbReference type="ARBA" id="ARBA00013147"/>
    </source>
</evidence>
<keyword evidence="14" id="KW-0456">Lyase</keyword>
<dbReference type="GO" id="GO:0009094">
    <property type="term" value="P:L-phenylalanine biosynthetic process"/>
    <property type="evidence" value="ECO:0007669"/>
    <property type="project" value="UniProtKB-UniPathway"/>
</dbReference>
<protein>
    <recommendedName>
        <fullName evidence="8">Bifunctional chorismate mutase/prephenate dehydratase</fullName>
        <ecNumber evidence="7">4.2.1.51</ecNumber>
        <ecNumber evidence="6">5.4.99.5</ecNumber>
    </recommendedName>
    <alternativeName>
        <fullName evidence="17">Chorismate mutase-prephenate dehydratase</fullName>
    </alternativeName>
    <alternativeName>
        <fullName evidence="16">p-protein</fullName>
    </alternativeName>
</protein>
<evidence type="ECO:0000313" key="23">
    <source>
        <dbReference type="EMBL" id="TCJ86942.1"/>
    </source>
</evidence>
<dbReference type="FunFam" id="3.30.70.260:FF:000012">
    <property type="entry name" value="Prephenate dehydratase"/>
    <property type="match status" value="1"/>
</dbReference>
<reference evidence="23 24" key="1">
    <citation type="submission" date="2019-03" db="EMBL/GenBank/DDBJ databases">
        <title>Genomic Encyclopedia of Type Strains, Phase IV (KMG-IV): sequencing the most valuable type-strain genomes for metagenomic binning, comparative biology and taxonomic classification.</title>
        <authorList>
            <person name="Goeker M."/>
        </authorList>
    </citation>
    <scope>NUCLEOTIDE SEQUENCE [LARGE SCALE GENOMIC DNA]</scope>
    <source>
        <strain evidence="23 24">DSM 24830</strain>
    </source>
</reference>
<dbReference type="InterPro" id="IPR001086">
    <property type="entry name" value="Preph_deHydtase"/>
</dbReference>
<evidence type="ECO:0000256" key="14">
    <source>
        <dbReference type="ARBA" id="ARBA00023239"/>
    </source>
</evidence>
<dbReference type="SUPFAM" id="SSF48600">
    <property type="entry name" value="Chorismate mutase II"/>
    <property type="match status" value="1"/>
</dbReference>
<evidence type="ECO:0000256" key="6">
    <source>
        <dbReference type="ARBA" id="ARBA00012404"/>
    </source>
</evidence>
<dbReference type="EC" id="4.2.1.51" evidence="7"/>
<proteinExistence type="predicted"/>
<dbReference type="GO" id="GO:0046417">
    <property type="term" value="P:chorismate metabolic process"/>
    <property type="evidence" value="ECO:0007669"/>
    <property type="project" value="InterPro"/>
</dbReference>
<dbReference type="EMBL" id="SMFQ01000003">
    <property type="protein sequence ID" value="TCJ86942.1"/>
    <property type="molecule type" value="Genomic_DNA"/>
</dbReference>
<dbReference type="Pfam" id="PF00800">
    <property type="entry name" value="PDT"/>
    <property type="match status" value="1"/>
</dbReference>
<dbReference type="SUPFAM" id="SSF53850">
    <property type="entry name" value="Periplasmic binding protein-like II"/>
    <property type="match status" value="1"/>
</dbReference>
<comment type="pathway">
    <text evidence="4">Amino-acid biosynthesis; L-phenylalanine biosynthesis; phenylpyruvate from prephenate: step 1/1.</text>
</comment>
<name>A0A4R1F312_9GAMM</name>
<evidence type="ECO:0000256" key="5">
    <source>
        <dbReference type="ARBA" id="ARBA00004817"/>
    </source>
</evidence>
<accession>A0A4R1F312</accession>
<dbReference type="InterPro" id="IPR008242">
    <property type="entry name" value="Chor_mutase/pphenate_deHydtase"/>
</dbReference>
<dbReference type="GO" id="GO:0004664">
    <property type="term" value="F:prephenate dehydratase activity"/>
    <property type="evidence" value="ECO:0007669"/>
    <property type="project" value="UniProtKB-EC"/>
</dbReference>
<dbReference type="PROSITE" id="PS00858">
    <property type="entry name" value="PREPHENATE_DEHYDR_2"/>
    <property type="match status" value="1"/>
</dbReference>
<evidence type="ECO:0000259" key="22">
    <source>
        <dbReference type="PROSITE" id="PS51671"/>
    </source>
</evidence>
<dbReference type="SMART" id="SM00830">
    <property type="entry name" value="CM_2"/>
    <property type="match status" value="1"/>
</dbReference>
<evidence type="ECO:0000256" key="4">
    <source>
        <dbReference type="ARBA" id="ARBA00004741"/>
    </source>
</evidence>
<evidence type="ECO:0000256" key="19">
    <source>
        <dbReference type="PIRSR" id="PIRSR001500-2"/>
    </source>
</evidence>
<keyword evidence="13" id="KW-0413">Isomerase</keyword>
<evidence type="ECO:0000256" key="8">
    <source>
        <dbReference type="ARBA" id="ARBA00014401"/>
    </source>
</evidence>
<dbReference type="PIRSF" id="PIRSF001500">
    <property type="entry name" value="Chor_mut_pdt_Ppr"/>
    <property type="match status" value="1"/>
</dbReference>
<dbReference type="Proteomes" id="UP000294887">
    <property type="component" value="Unassembled WGS sequence"/>
</dbReference>
<dbReference type="PROSITE" id="PS51171">
    <property type="entry name" value="PREPHENATE_DEHYDR_3"/>
    <property type="match status" value="1"/>
</dbReference>
<evidence type="ECO:0000259" key="20">
    <source>
        <dbReference type="PROSITE" id="PS51168"/>
    </source>
</evidence>
<dbReference type="PROSITE" id="PS51671">
    <property type="entry name" value="ACT"/>
    <property type="match status" value="1"/>
</dbReference>
<dbReference type="InterPro" id="IPR036263">
    <property type="entry name" value="Chorismate_II_sf"/>
</dbReference>
<dbReference type="InterPro" id="IPR036979">
    <property type="entry name" value="CM_dom_sf"/>
</dbReference>
<dbReference type="NCBIfam" id="TIGR01807">
    <property type="entry name" value="CM_P2"/>
    <property type="match status" value="1"/>
</dbReference>
<evidence type="ECO:0000256" key="3">
    <source>
        <dbReference type="ARBA" id="ARBA00004496"/>
    </source>
</evidence>
<dbReference type="InterPro" id="IPR002912">
    <property type="entry name" value="ACT_dom"/>
</dbReference>
<dbReference type="GO" id="GO:0004106">
    <property type="term" value="F:chorismate mutase activity"/>
    <property type="evidence" value="ECO:0007669"/>
    <property type="project" value="UniProtKB-EC"/>
</dbReference>
<comment type="caution">
    <text evidence="23">The sequence shown here is derived from an EMBL/GenBank/DDBJ whole genome shotgun (WGS) entry which is preliminary data.</text>
</comment>
<dbReference type="PANTHER" id="PTHR21022:SF19">
    <property type="entry name" value="PREPHENATE DEHYDRATASE-RELATED"/>
    <property type="match status" value="1"/>
</dbReference>
<evidence type="ECO:0000256" key="1">
    <source>
        <dbReference type="ARBA" id="ARBA00000824"/>
    </source>
</evidence>
<dbReference type="Gene3D" id="3.40.190.10">
    <property type="entry name" value="Periplasmic binding protein-like II"/>
    <property type="match status" value="2"/>
</dbReference>
<comment type="pathway">
    <text evidence="5">Metabolic intermediate biosynthesis; prephenate biosynthesis; prephenate from chorismate: step 1/1.</text>
</comment>
<feature type="domain" description="ACT" evidence="22">
    <location>
        <begin position="302"/>
        <end position="379"/>
    </location>
</feature>
<evidence type="ECO:0000256" key="10">
    <source>
        <dbReference type="ARBA" id="ARBA00022605"/>
    </source>
</evidence>
<evidence type="ECO:0000256" key="11">
    <source>
        <dbReference type="ARBA" id="ARBA00023141"/>
    </source>
</evidence>
<dbReference type="UniPathway" id="UPA00120">
    <property type="reaction ID" value="UER00203"/>
</dbReference>
<dbReference type="Gene3D" id="3.30.70.260">
    <property type="match status" value="1"/>
</dbReference>
<dbReference type="Gene3D" id="1.20.59.10">
    <property type="entry name" value="Chorismate mutase"/>
    <property type="match status" value="1"/>
</dbReference>
<feature type="domain" description="Prephenate dehydratase" evidence="21">
    <location>
        <begin position="115"/>
        <end position="290"/>
    </location>
</feature>
<keyword evidence="11" id="KW-0057">Aromatic amino acid biosynthesis</keyword>
<evidence type="ECO:0000256" key="15">
    <source>
        <dbReference type="ARBA" id="ARBA00023268"/>
    </source>
</evidence>
<evidence type="ECO:0000256" key="9">
    <source>
        <dbReference type="ARBA" id="ARBA00022490"/>
    </source>
</evidence>
<dbReference type="NCBIfam" id="NF008865">
    <property type="entry name" value="PRK11898.1"/>
    <property type="match status" value="1"/>
</dbReference>
<dbReference type="Pfam" id="PF01842">
    <property type="entry name" value="ACT"/>
    <property type="match status" value="1"/>
</dbReference>
<evidence type="ECO:0000256" key="13">
    <source>
        <dbReference type="ARBA" id="ARBA00023235"/>
    </source>
</evidence>
<dbReference type="PANTHER" id="PTHR21022">
    <property type="entry name" value="PREPHENATE DEHYDRATASE P PROTEIN"/>
    <property type="match status" value="1"/>
</dbReference>
<keyword evidence="9" id="KW-0963">Cytoplasm</keyword>
<evidence type="ECO:0000256" key="12">
    <source>
        <dbReference type="ARBA" id="ARBA00023222"/>
    </source>
</evidence>
<dbReference type="RefSeq" id="WP_131905266.1">
    <property type="nucleotide sequence ID" value="NZ_BAAAFU010000004.1"/>
</dbReference>
<evidence type="ECO:0000256" key="2">
    <source>
        <dbReference type="ARBA" id="ARBA00002364"/>
    </source>
</evidence>
<organism evidence="23 24">
    <name type="scientific">Cocleimonas flava</name>
    <dbReference type="NCBI Taxonomy" id="634765"/>
    <lineage>
        <taxon>Bacteria</taxon>
        <taxon>Pseudomonadati</taxon>
        <taxon>Pseudomonadota</taxon>
        <taxon>Gammaproteobacteria</taxon>
        <taxon>Thiotrichales</taxon>
        <taxon>Thiotrichaceae</taxon>
        <taxon>Cocleimonas</taxon>
    </lineage>
</organism>
<dbReference type="InterPro" id="IPR002701">
    <property type="entry name" value="CM_II_prokaryot"/>
</dbReference>
<keyword evidence="12" id="KW-0584">Phenylalanine biosynthesis</keyword>
<feature type="domain" description="Chorismate mutase" evidence="20">
    <location>
        <begin position="22"/>
        <end position="115"/>
    </location>
</feature>
<dbReference type="InterPro" id="IPR045865">
    <property type="entry name" value="ACT-like_dom_sf"/>
</dbReference>
<evidence type="ECO:0000313" key="24">
    <source>
        <dbReference type="Proteomes" id="UP000294887"/>
    </source>
</evidence>
<dbReference type="EC" id="5.4.99.5" evidence="6"/>
<dbReference type="UniPathway" id="UPA00121">
    <property type="reaction ID" value="UER00345"/>
</dbReference>
<feature type="site" description="Essential for prephenate dehydratase activity" evidence="19">
    <location>
        <position position="283"/>
    </location>
</feature>
<dbReference type="SUPFAM" id="SSF55021">
    <property type="entry name" value="ACT-like"/>
    <property type="match status" value="1"/>
</dbReference>
<dbReference type="GO" id="GO:0005737">
    <property type="term" value="C:cytoplasm"/>
    <property type="evidence" value="ECO:0007669"/>
    <property type="project" value="UniProtKB-SubCell"/>
</dbReference>